<dbReference type="GO" id="GO:0046872">
    <property type="term" value="F:metal ion binding"/>
    <property type="evidence" value="ECO:0007669"/>
    <property type="project" value="UniProtKB-KW"/>
</dbReference>
<dbReference type="PANTHER" id="PTHR10371">
    <property type="entry name" value="NADH DEHYDROGENASE UBIQUINONE FLAVOPROTEIN 2, MITOCHONDRIAL"/>
    <property type="match status" value="1"/>
</dbReference>
<proteinExistence type="inferred from homology"/>
<feature type="compositionally biased region" description="Low complexity" evidence="7">
    <location>
        <begin position="384"/>
        <end position="394"/>
    </location>
</feature>
<keyword evidence="5" id="KW-0411">Iron-sulfur</keyword>
<evidence type="ECO:0000256" key="6">
    <source>
        <dbReference type="ARBA" id="ARBA00034078"/>
    </source>
</evidence>
<dbReference type="Pfam" id="PF01257">
    <property type="entry name" value="2Fe-2S_thioredx"/>
    <property type="match status" value="1"/>
</dbReference>
<dbReference type="GO" id="GO:0051537">
    <property type="term" value="F:2 iron, 2 sulfur cluster binding"/>
    <property type="evidence" value="ECO:0007669"/>
    <property type="project" value="UniProtKB-KW"/>
</dbReference>
<dbReference type="InterPro" id="IPR041921">
    <property type="entry name" value="NuoE_N"/>
</dbReference>
<accession>A0A1C5GH41</accession>
<gene>
    <name evidence="8" type="ORF">GA0070610_5249</name>
</gene>
<evidence type="ECO:0000256" key="5">
    <source>
        <dbReference type="ARBA" id="ARBA00023014"/>
    </source>
</evidence>
<dbReference type="Proteomes" id="UP000198251">
    <property type="component" value="Chromosome I"/>
</dbReference>
<feature type="compositionally biased region" description="Basic and acidic residues" evidence="7">
    <location>
        <begin position="226"/>
        <end position="248"/>
    </location>
</feature>
<comment type="cofactor">
    <cofactor evidence="6">
        <name>[2Fe-2S] cluster</name>
        <dbReference type="ChEBI" id="CHEBI:190135"/>
    </cofactor>
</comment>
<dbReference type="InterPro" id="IPR036249">
    <property type="entry name" value="Thioredoxin-like_sf"/>
</dbReference>
<evidence type="ECO:0000256" key="3">
    <source>
        <dbReference type="ARBA" id="ARBA00022723"/>
    </source>
</evidence>
<feature type="compositionally biased region" description="Low complexity" evidence="7">
    <location>
        <begin position="344"/>
        <end position="356"/>
    </location>
</feature>
<name>A0A1C5GH41_MICEH</name>
<dbReference type="SUPFAM" id="SSF52833">
    <property type="entry name" value="Thioredoxin-like"/>
    <property type="match status" value="1"/>
</dbReference>
<dbReference type="NCBIfam" id="TIGR01958">
    <property type="entry name" value="nuoE_fam"/>
    <property type="match status" value="1"/>
</dbReference>
<keyword evidence="9" id="KW-1185">Reference proteome</keyword>
<dbReference type="RefSeq" id="WP_089002430.1">
    <property type="nucleotide sequence ID" value="NZ_JBFAAC010000007.1"/>
</dbReference>
<dbReference type="EMBL" id="LT607733">
    <property type="protein sequence ID" value="SCG18892.1"/>
    <property type="molecule type" value="Genomic_DNA"/>
</dbReference>
<feature type="region of interest" description="Disordered" evidence="7">
    <location>
        <begin position="213"/>
        <end position="394"/>
    </location>
</feature>
<evidence type="ECO:0000256" key="1">
    <source>
        <dbReference type="ARBA" id="ARBA00010643"/>
    </source>
</evidence>
<dbReference type="InterPro" id="IPR042128">
    <property type="entry name" value="NuoE_dom"/>
</dbReference>
<dbReference type="NCBIfam" id="NF005721">
    <property type="entry name" value="PRK07539.1-1"/>
    <property type="match status" value="1"/>
</dbReference>
<evidence type="ECO:0000256" key="4">
    <source>
        <dbReference type="ARBA" id="ARBA00023004"/>
    </source>
</evidence>
<reference evidence="8 9" key="1">
    <citation type="submission" date="2016-06" db="EMBL/GenBank/DDBJ databases">
        <authorList>
            <person name="Kjaerup R.B."/>
            <person name="Dalgaard T.S."/>
            <person name="Juul-Madsen H.R."/>
        </authorList>
    </citation>
    <scope>NUCLEOTIDE SEQUENCE [LARGE SCALE GENOMIC DNA]</scope>
    <source>
        <strain evidence="8 9">DSM 43913</strain>
    </source>
</reference>
<dbReference type="FunFam" id="1.10.10.1590:FF:000001">
    <property type="entry name" value="NADH-quinone oxidoreductase subunit E"/>
    <property type="match status" value="1"/>
</dbReference>
<evidence type="ECO:0000256" key="2">
    <source>
        <dbReference type="ARBA" id="ARBA00022714"/>
    </source>
</evidence>
<dbReference type="GeneID" id="95804913"/>
<sequence length="394" mass="40227">MSVFTDETRERAREIIARYPADRSRSALLPLLHLVQAEEGYVSPAGVAFCAEVLGLNKAQVGAVATFYTMYKRRPTGDYLVSVCTNTMCNVLGGQEVYDTLAEHLGVGHDETTADGKITLEHAECLAACDYGPVMTVNYDFFDGVDPQTARGVVDELRAGGRPMPTRGARLCTLKEMAVQLAGFADEREGAVADGGPGEPTLRGLRLAQEHGISVPGFDPNTPIRSKAEADKAAAEAKARSEADKTAEAKAAAKPAGTAPAPSNGGAARPVTAGNAGTGEPATPAQAAGSTTRDVKAPDAKSPEVRTAETRQPDAATAVPDAPGTKVPVDGAPPAPRDAREAEAAGVAANAPAGDGKPAGDDAGAQERNLKEAEAGTSAGGAGSAVASETGVQK</sequence>
<feature type="compositionally biased region" description="Basic and acidic residues" evidence="7">
    <location>
        <begin position="293"/>
        <end position="312"/>
    </location>
</feature>
<dbReference type="PANTHER" id="PTHR10371:SF3">
    <property type="entry name" value="NADH DEHYDROGENASE [UBIQUINONE] FLAVOPROTEIN 2, MITOCHONDRIAL"/>
    <property type="match status" value="1"/>
</dbReference>
<feature type="compositionally biased region" description="Low complexity" evidence="7">
    <location>
        <begin position="249"/>
        <end position="262"/>
    </location>
</feature>
<dbReference type="Gene3D" id="1.10.10.1590">
    <property type="entry name" value="NADH-quinone oxidoreductase subunit E"/>
    <property type="match status" value="1"/>
</dbReference>
<dbReference type="GO" id="GO:0003954">
    <property type="term" value="F:NADH dehydrogenase activity"/>
    <property type="evidence" value="ECO:0007669"/>
    <property type="project" value="TreeGrafter"/>
</dbReference>
<keyword evidence="2" id="KW-0001">2Fe-2S</keyword>
<evidence type="ECO:0000313" key="9">
    <source>
        <dbReference type="Proteomes" id="UP000198251"/>
    </source>
</evidence>
<comment type="similarity">
    <text evidence="1">Belongs to the complex I 24 kDa subunit family.</text>
</comment>
<evidence type="ECO:0000256" key="7">
    <source>
        <dbReference type="SAM" id="MobiDB-lite"/>
    </source>
</evidence>
<dbReference type="InterPro" id="IPR002023">
    <property type="entry name" value="NuoE-like"/>
</dbReference>
<dbReference type="Gene3D" id="3.40.30.10">
    <property type="entry name" value="Glutaredoxin"/>
    <property type="match status" value="1"/>
</dbReference>
<protein>
    <submittedName>
        <fullName evidence="8">NADH dehydrogenase subunit E</fullName>
    </submittedName>
</protein>
<organism evidence="8 9">
    <name type="scientific">Micromonospora echinofusca</name>
    <dbReference type="NCBI Taxonomy" id="47858"/>
    <lineage>
        <taxon>Bacteria</taxon>
        <taxon>Bacillati</taxon>
        <taxon>Actinomycetota</taxon>
        <taxon>Actinomycetes</taxon>
        <taxon>Micromonosporales</taxon>
        <taxon>Micromonosporaceae</taxon>
        <taxon>Micromonospora</taxon>
    </lineage>
</organism>
<dbReference type="AlphaFoldDB" id="A0A1C5GH41"/>
<keyword evidence="3" id="KW-0479">Metal-binding</keyword>
<dbReference type="CDD" id="cd03064">
    <property type="entry name" value="TRX_Fd_NuoE"/>
    <property type="match status" value="1"/>
</dbReference>
<evidence type="ECO:0000313" key="8">
    <source>
        <dbReference type="EMBL" id="SCG18892.1"/>
    </source>
</evidence>
<keyword evidence="4" id="KW-0408">Iron</keyword>